<dbReference type="GO" id="GO:0016780">
    <property type="term" value="F:phosphotransferase activity, for other substituted phosphate groups"/>
    <property type="evidence" value="ECO:0007669"/>
    <property type="project" value="TreeGrafter"/>
</dbReference>
<name>A0A2J7TDA5_METSI</name>
<evidence type="ECO:0000313" key="12">
    <source>
        <dbReference type="Proteomes" id="UP000236286"/>
    </source>
</evidence>
<keyword evidence="5 9" id="KW-0812">Transmembrane</keyword>
<gene>
    <name evidence="11" type="ORF">CR492_17255</name>
</gene>
<comment type="subcellular location">
    <subcellularLocation>
        <location evidence="1">Cell membrane</location>
    </subcellularLocation>
</comment>
<comment type="similarity">
    <text evidence="2">Belongs to the bacterial sugar transferase family.</text>
</comment>
<feature type="domain" description="Bacterial sugar transferase" evidence="10">
    <location>
        <begin position="26"/>
        <end position="217"/>
    </location>
</feature>
<dbReference type="InterPro" id="IPR003362">
    <property type="entry name" value="Bact_transf"/>
</dbReference>
<dbReference type="PANTHER" id="PTHR30576">
    <property type="entry name" value="COLANIC BIOSYNTHESIS UDP-GLUCOSE LIPID CARRIER TRANSFERASE"/>
    <property type="match status" value="1"/>
</dbReference>
<feature type="transmembrane region" description="Helical" evidence="9">
    <location>
        <begin position="28"/>
        <end position="52"/>
    </location>
</feature>
<proteinExistence type="inferred from homology"/>
<evidence type="ECO:0000256" key="7">
    <source>
        <dbReference type="ARBA" id="ARBA00023136"/>
    </source>
</evidence>
<dbReference type="Proteomes" id="UP000236286">
    <property type="component" value="Unassembled WGS sequence"/>
</dbReference>
<keyword evidence="7 9" id="KW-0472">Membrane</keyword>
<evidence type="ECO:0000256" key="5">
    <source>
        <dbReference type="ARBA" id="ARBA00022692"/>
    </source>
</evidence>
<dbReference type="PANTHER" id="PTHR30576:SF4">
    <property type="entry name" value="UNDECAPRENYL-PHOSPHATE GALACTOSE PHOSPHOTRANSFERASE"/>
    <property type="match status" value="1"/>
</dbReference>
<evidence type="ECO:0000256" key="6">
    <source>
        <dbReference type="ARBA" id="ARBA00022989"/>
    </source>
</evidence>
<evidence type="ECO:0000256" key="9">
    <source>
        <dbReference type="SAM" id="Phobius"/>
    </source>
</evidence>
<evidence type="ECO:0000256" key="1">
    <source>
        <dbReference type="ARBA" id="ARBA00004236"/>
    </source>
</evidence>
<reference evidence="11 12" key="1">
    <citation type="submission" date="2017-10" db="EMBL/GenBank/DDBJ databases">
        <title>Genome announcement of Methylocella silvestris TVC from permafrost.</title>
        <authorList>
            <person name="Wang J."/>
            <person name="Geng K."/>
            <person name="Ul-Haque F."/>
            <person name="Crombie A.T."/>
            <person name="Street L.E."/>
            <person name="Wookey P.A."/>
            <person name="Murrell J.C."/>
            <person name="Pratscher J."/>
        </authorList>
    </citation>
    <scope>NUCLEOTIDE SEQUENCE [LARGE SCALE GENOMIC DNA]</scope>
    <source>
        <strain evidence="11 12">TVC</strain>
    </source>
</reference>
<evidence type="ECO:0000256" key="4">
    <source>
        <dbReference type="ARBA" id="ARBA00022679"/>
    </source>
</evidence>
<keyword evidence="3" id="KW-1003">Cell membrane</keyword>
<dbReference type="OrthoDB" id="9808602at2"/>
<dbReference type="RefSeq" id="WP_102844979.1">
    <property type="nucleotide sequence ID" value="NZ_PDZR01000025.1"/>
</dbReference>
<evidence type="ECO:0000313" key="11">
    <source>
        <dbReference type="EMBL" id="PNG24756.1"/>
    </source>
</evidence>
<evidence type="ECO:0000256" key="8">
    <source>
        <dbReference type="ARBA" id="ARBA00023169"/>
    </source>
</evidence>
<protein>
    <submittedName>
        <fullName evidence="11">Exopolysaccharide biosynthesis protein</fullName>
    </submittedName>
</protein>
<keyword evidence="6 9" id="KW-1133">Transmembrane helix</keyword>
<dbReference type="Pfam" id="PF02397">
    <property type="entry name" value="Bac_transf"/>
    <property type="match status" value="1"/>
</dbReference>
<evidence type="ECO:0000259" key="10">
    <source>
        <dbReference type="Pfam" id="PF02397"/>
    </source>
</evidence>
<evidence type="ECO:0000256" key="2">
    <source>
        <dbReference type="ARBA" id="ARBA00006464"/>
    </source>
</evidence>
<evidence type="ECO:0000256" key="3">
    <source>
        <dbReference type="ARBA" id="ARBA00022475"/>
    </source>
</evidence>
<sequence>MNHARTAFLPIADSRCQRLPVGGRIKRYFDVLVTGFIVIVLAPVFILLSIALKCTDKGPLLYKHPRIGRDGREFNCFKFRTMAVDSETRLKLLLDRDPHARAEWAKDRKLKNDPRVTPFRLILRRFSADELPQLINVLRGDMSLVGPRPVVTEELERYGDNVALYFLSRPGITGIWQVSGRSNCSYEHRVALDAHYVRNWTFANDLLILLNTVGAVIGRKGAC</sequence>
<organism evidence="11 12">
    <name type="scientific">Methylocella silvestris</name>
    <dbReference type="NCBI Taxonomy" id="199596"/>
    <lineage>
        <taxon>Bacteria</taxon>
        <taxon>Pseudomonadati</taxon>
        <taxon>Pseudomonadota</taxon>
        <taxon>Alphaproteobacteria</taxon>
        <taxon>Hyphomicrobiales</taxon>
        <taxon>Beijerinckiaceae</taxon>
        <taxon>Methylocella</taxon>
    </lineage>
</organism>
<dbReference type="EMBL" id="PDZR01000025">
    <property type="protein sequence ID" value="PNG24756.1"/>
    <property type="molecule type" value="Genomic_DNA"/>
</dbReference>
<dbReference type="AlphaFoldDB" id="A0A2J7TDA5"/>
<accession>A0A2J7TDA5</accession>
<keyword evidence="8" id="KW-0270">Exopolysaccharide synthesis</keyword>
<comment type="caution">
    <text evidence="11">The sequence shown here is derived from an EMBL/GenBank/DDBJ whole genome shotgun (WGS) entry which is preliminary data.</text>
</comment>
<dbReference type="GO" id="GO:0000271">
    <property type="term" value="P:polysaccharide biosynthetic process"/>
    <property type="evidence" value="ECO:0007669"/>
    <property type="project" value="UniProtKB-KW"/>
</dbReference>
<dbReference type="GO" id="GO:0005886">
    <property type="term" value="C:plasma membrane"/>
    <property type="evidence" value="ECO:0007669"/>
    <property type="project" value="UniProtKB-SubCell"/>
</dbReference>
<keyword evidence="4" id="KW-0808">Transferase</keyword>